<evidence type="ECO:0000256" key="7">
    <source>
        <dbReference type="ARBA" id="ARBA00023209"/>
    </source>
</evidence>
<comment type="similarity">
    <text evidence="2">Belongs to the diacylglycerol/lipid kinase family.</text>
</comment>
<accession>A0ABP7ZLN3</accession>
<reference evidence="10" key="1">
    <citation type="journal article" date="2014" name="Int. J. Syst. Evol. Microbiol.">
        <title>Complete genome of a new Firmicutes species belonging to the dominant human colonic microbiota ('Ruminococcus bicirculans') reveals two chromosomes and a selective capacity to utilize plant glucans.</title>
        <authorList>
            <consortium name="NISC Comparative Sequencing Program"/>
            <person name="Wegmann U."/>
            <person name="Louis P."/>
            <person name="Goesmann A."/>
            <person name="Henrissat B."/>
            <person name="Duncan S.H."/>
            <person name="Flint H.J."/>
        </authorList>
    </citation>
    <scope>NUCLEOTIDE SEQUENCE</scope>
    <source>
        <strain evidence="10">JCM 17590</strain>
    </source>
</reference>
<dbReference type="InterPro" id="IPR045540">
    <property type="entry name" value="YegS/DAGK_C"/>
</dbReference>
<dbReference type="SMART" id="SM00046">
    <property type="entry name" value="DAGKc"/>
    <property type="match status" value="1"/>
</dbReference>
<keyword evidence="7" id="KW-0443">Lipid metabolism</keyword>
<dbReference type="PROSITE" id="PS50146">
    <property type="entry name" value="DAGK"/>
    <property type="match status" value="1"/>
</dbReference>
<evidence type="ECO:0000313" key="11">
    <source>
        <dbReference type="Proteomes" id="UP001415169"/>
    </source>
</evidence>
<keyword evidence="8" id="KW-1208">Phospholipid metabolism</keyword>
<evidence type="ECO:0000259" key="9">
    <source>
        <dbReference type="PROSITE" id="PS50146"/>
    </source>
</evidence>
<evidence type="ECO:0000256" key="3">
    <source>
        <dbReference type="ARBA" id="ARBA00022679"/>
    </source>
</evidence>
<gene>
    <name evidence="10" type="ORF">GCM10022286_23470</name>
</gene>
<proteinExistence type="inferred from homology"/>
<dbReference type="PANTHER" id="PTHR12358">
    <property type="entry name" value="SPHINGOSINE KINASE"/>
    <property type="match status" value="1"/>
</dbReference>
<dbReference type="InterPro" id="IPR050187">
    <property type="entry name" value="Lipid_Phosphate_FormReg"/>
</dbReference>
<dbReference type="Pfam" id="PF00781">
    <property type="entry name" value="DAGK_cat"/>
    <property type="match status" value="1"/>
</dbReference>
<organism evidence="10 11">
    <name type="scientific">Gryllotalpicola daejeonensis</name>
    <dbReference type="NCBI Taxonomy" id="993087"/>
    <lineage>
        <taxon>Bacteria</taxon>
        <taxon>Bacillati</taxon>
        <taxon>Actinomycetota</taxon>
        <taxon>Actinomycetes</taxon>
        <taxon>Micrococcales</taxon>
        <taxon>Microbacteriaceae</taxon>
        <taxon>Gryllotalpicola</taxon>
    </lineage>
</organism>
<dbReference type="InterPro" id="IPR001206">
    <property type="entry name" value="Diacylglycerol_kinase_cat_dom"/>
</dbReference>
<evidence type="ECO:0000256" key="1">
    <source>
        <dbReference type="ARBA" id="ARBA00001946"/>
    </source>
</evidence>
<dbReference type="Proteomes" id="UP001415169">
    <property type="component" value="Unassembled WGS sequence"/>
</dbReference>
<comment type="cofactor">
    <cofactor evidence="1">
        <name>Mg(2+)</name>
        <dbReference type="ChEBI" id="CHEBI:18420"/>
    </cofactor>
</comment>
<keyword evidence="7" id="KW-0594">Phospholipid biosynthesis</keyword>
<sequence length="352" mass="36716">MSDPAPEISRAPDGGAAGAVPGGALVNTVAAVVNPIKGDAMRVRQSISRFAHSTGAGKPLWFETTEDDFGADAARKAVAAGARLVLASGGDGTVRAVAGALRNTGVALGIVPSGTGNLLARNLGLPIGNTEAAVEVAFSGQDRTIDVGIAEFTRPADDSGEIATTEHAFTVVAGVGVDAAMIANTSPFLKERFGWIAYVDGILRSLITSKPVRARVRIDGEGPLNRTFDVHSVLVGNVGGLPGGVELIPDARIDDGVLDVAIMHPRTLFGWLYIGRTLVWENQVLRHTKLGRKLIRVQSQFSPNVLEYARGPVVGVKLEKPVEAELDGDEIGLVTKAVFRADAGSLIVRVPA</sequence>
<keyword evidence="6" id="KW-0067">ATP-binding</keyword>
<evidence type="ECO:0000256" key="8">
    <source>
        <dbReference type="ARBA" id="ARBA00023264"/>
    </source>
</evidence>
<dbReference type="RefSeq" id="WP_344791974.1">
    <property type="nucleotide sequence ID" value="NZ_BAABBV010000001.1"/>
</dbReference>
<comment type="caution">
    <text evidence="10">The sequence shown here is derived from an EMBL/GenBank/DDBJ whole genome shotgun (WGS) entry which is preliminary data.</text>
</comment>
<keyword evidence="3" id="KW-0808">Transferase</keyword>
<dbReference type="InterPro" id="IPR017438">
    <property type="entry name" value="ATP-NAD_kinase_N"/>
</dbReference>
<reference evidence="10" key="2">
    <citation type="submission" date="2023-12" db="EMBL/GenBank/DDBJ databases">
        <authorList>
            <person name="Sun Q."/>
            <person name="Inoue M."/>
        </authorList>
    </citation>
    <scope>NUCLEOTIDE SEQUENCE</scope>
    <source>
        <strain evidence="10">JCM 17590</strain>
    </source>
</reference>
<evidence type="ECO:0000256" key="5">
    <source>
        <dbReference type="ARBA" id="ARBA00022777"/>
    </source>
</evidence>
<dbReference type="Pfam" id="PF19279">
    <property type="entry name" value="YegS_C"/>
    <property type="match status" value="1"/>
</dbReference>
<dbReference type="Gene3D" id="3.40.50.10330">
    <property type="entry name" value="Probable inorganic polyphosphate/atp-NAD kinase, domain 1"/>
    <property type="match status" value="1"/>
</dbReference>
<evidence type="ECO:0000256" key="4">
    <source>
        <dbReference type="ARBA" id="ARBA00022741"/>
    </source>
</evidence>
<keyword evidence="5 10" id="KW-0418">Kinase</keyword>
<feature type="domain" description="DAGKc" evidence="9">
    <location>
        <begin position="64"/>
        <end position="155"/>
    </location>
</feature>
<evidence type="ECO:0000256" key="6">
    <source>
        <dbReference type="ARBA" id="ARBA00022840"/>
    </source>
</evidence>
<keyword evidence="11" id="KW-1185">Reference proteome</keyword>
<evidence type="ECO:0000256" key="2">
    <source>
        <dbReference type="ARBA" id="ARBA00005983"/>
    </source>
</evidence>
<dbReference type="PANTHER" id="PTHR12358:SF106">
    <property type="entry name" value="LIPID KINASE YEGS"/>
    <property type="match status" value="1"/>
</dbReference>
<protein>
    <submittedName>
        <fullName evidence="10">Diacylglycerol kinase family protein</fullName>
    </submittedName>
</protein>
<dbReference type="GO" id="GO:0016301">
    <property type="term" value="F:kinase activity"/>
    <property type="evidence" value="ECO:0007669"/>
    <property type="project" value="UniProtKB-KW"/>
</dbReference>
<keyword evidence="4" id="KW-0547">Nucleotide-binding</keyword>
<dbReference type="Gene3D" id="2.60.200.40">
    <property type="match status" value="1"/>
</dbReference>
<evidence type="ECO:0000313" key="10">
    <source>
        <dbReference type="EMBL" id="GAA4163262.1"/>
    </source>
</evidence>
<dbReference type="EMBL" id="BAABBV010000001">
    <property type="protein sequence ID" value="GAA4163262.1"/>
    <property type="molecule type" value="Genomic_DNA"/>
</dbReference>
<dbReference type="SUPFAM" id="SSF111331">
    <property type="entry name" value="NAD kinase/diacylglycerol kinase-like"/>
    <property type="match status" value="1"/>
</dbReference>
<name>A0ABP7ZLN3_9MICO</name>
<dbReference type="InterPro" id="IPR016064">
    <property type="entry name" value="NAD/diacylglycerol_kinase_sf"/>
</dbReference>
<keyword evidence="7" id="KW-0444">Lipid biosynthesis</keyword>